<reference evidence="4" key="2">
    <citation type="submission" date="2014-09" db="EMBL/GenBank/DDBJ databases">
        <authorList>
            <person name="Illeghems K.G."/>
        </authorList>
    </citation>
    <scope>NUCLEOTIDE SEQUENCE [LARGE SCALE GENOMIC DNA]</scope>
    <source>
        <strain evidence="4">LMG 23848T</strain>
    </source>
</reference>
<dbReference type="Gene3D" id="3.10.620.30">
    <property type="match status" value="1"/>
</dbReference>
<reference evidence="2" key="1">
    <citation type="submission" date="2014-09" db="EMBL/GenBank/DDBJ databases">
        <authorList>
            <person name="Magalhaes I.L.F."/>
            <person name="Oliveira U."/>
            <person name="Santos F.R."/>
            <person name="Vidigal T.H.D.A."/>
            <person name="Brescovit A.D."/>
            <person name="Santos A.J."/>
        </authorList>
    </citation>
    <scope>NUCLEOTIDE SEQUENCE</scope>
    <source>
        <strain evidence="2">LMG 23848T</strain>
    </source>
</reference>
<keyword evidence="5" id="KW-1185">Reference proteome</keyword>
<dbReference type="InterPro" id="IPR013589">
    <property type="entry name" value="Bac_transglu_N"/>
</dbReference>
<evidence type="ECO:0000313" key="3">
    <source>
        <dbReference type="EMBL" id="NHO40273.1"/>
    </source>
</evidence>
<dbReference type="InterPro" id="IPR038765">
    <property type="entry name" value="Papain-like_cys_pep_sf"/>
</dbReference>
<organism evidence="2 4">
    <name type="scientific">Acetobacter ghanensis</name>
    <dbReference type="NCBI Taxonomy" id="431306"/>
    <lineage>
        <taxon>Bacteria</taxon>
        <taxon>Pseudomonadati</taxon>
        <taxon>Pseudomonadota</taxon>
        <taxon>Alphaproteobacteria</taxon>
        <taxon>Acetobacterales</taxon>
        <taxon>Acetobacteraceae</taxon>
        <taxon>Acetobacter</taxon>
    </lineage>
</organism>
<protein>
    <submittedName>
        <fullName evidence="3">Transglutaminase family protein</fullName>
    </submittedName>
    <submittedName>
        <fullName evidence="2">Transglutaminase-like</fullName>
    </submittedName>
</protein>
<dbReference type="EMBL" id="LN609302">
    <property type="protein sequence ID" value="CEF56179.1"/>
    <property type="molecule type" value="Genomic_DNA"/>
</dbReference>
<dbReference type="Proteomes" id="UP000657200">
    <property type="component" value="Unassembled WGS sequence"/>
</dbReference>
<dbReference type="SMART" id="SM00460">
    <property type="entry name" value="TGc"/>
    <property type="match status" value="1"/>
</dbReference>
<dbReference type="InterPro" id="IPR002931">
    <property type="entry name" value="Transglutaminase-like"/>
</dbReference>
<dbReference type="PANTHER" id="PTHR33490">
    <property type="entry name" value="BLR5614 PROTEIN-RELATED"/>
    <property type="match status" value="1"/>
</dbReference>
<reference evidence="3 5" key="3">
    <citation type="journal article" date="2020" name="Int. J. Syst. Evol. Microbiol.">
        <title>Novel acetic acid bacteria from cider fermentations: Acetobacter conturbans sp. nov. and Acetobacter fallax sp. nov.</title>
        <authorList>
            <person name="Sombolestani A.S."/>
            <person name="Cleenwerck I."/>
            <person name="Cnockaert M."/>
            <person name="Borremans W."/>
            <person name="Wieme A.D."/>
            <person name="De Vuyst L."/>
            <person name="Vandamme P."/>
        </authorList>
    </citation>
    <scope>NUCLEOTIDE SEQUENCE [LARGE SCALE GENOMIC DNA]</scope>
    <source>
        <strain evidence="3 5">LMG 23848</strain>
    </source>
</reference>
<dbReference type="Proteomes" id="UP000068250">
    <property type="component" value="Chromosome I"/>
</dbReference>
<name>A0A0U5BJG2_9PROT</name>
<accession>A0A0U5BJG2</accession>
<dbReference type="RefSeq" id="WP_059023862.1">
    <property type="nucleotide sequence ID" value="NZ_LN609302.1"/>
</dbReference>
<evidence type="ECO:0000259" key="1">
    <source>
        <dbReference type="SMART" id="SM00460"/>
    </source>
</evidence>
<gene>
    <name evidence="2" type="ORF">AGA_1827</name>
    <name evidence="3" type="ORF">GOB80_11390</name>
</gene>
<proteinExistence type="predicted"/>
<dbReference type="SUPFAM" id="SSF54001">
    <property type="entry name" value="Cysteine proteinases"/>
    <property type="match status" value="1"/>
</dbReference>
<sequence>MSSYVTLLHRTCYRYDRPVTMGPQTIRLRPMAGSRTPIESYDLHIKPEGFNLTWERDCCGNDVACVGFPSRLTHFDIEVSLVADMTAYDPLRQPLLIEGQDGVLLDDYLACPPLGPEIEEFLASHPICATDDALKNMLALNGAIAKTISYQRRMEPGVWSPEETLRNAAGSCRDSAWLLVNLARKLGYAARFVSGYLIQSATTSNGEDVLTGDLHAWTQIFIPERGWLGFDTTSGRLTGEGHIPLAVAANPESAAPVSGLLDRCEATFNVSMQVERLFT</sequence>
<evidence type="ECO:0000313" key="4">
    <source>
        <dbReference type="Proteomes" id="UP000068250"/>
    </source>
</evidence>
<evidence type="ECO:0000313" key="5">
    <source>
        <dbReference type="Proteomes" id="UP000657200"/>
    </source>
</evidence>
<dbReference type="PATRIC" id="fig|431306.5.peg.1871"/>
<dbReference type="Pfam" id="PF08379">
    <property type="entry name" value="Bact_transglu_N"/>
    <property type="match status" value="1"/>
</dbReference>
<dbReference type="STRING" id="431306.AGA_1827"/>
<evidence type="ECO:0000313" key="2">
    <source>
        <dbReference type="EMBL" id="CEF56179.1"/>
    </source>
</evidence>
<dbReference type="OrthoDB" id="9804023at2"/>
<dbReference type="AlphaFoldDB" id="A0A0U5BJG2"/>
<dbReference type="Pfam" id="PF01841">
    <property type="entry name" value="Transglut_core"/>
    <property type="match status" value="1"/>
</dbReference>
<feature type="domain" description="Transglutaminase-like" evidence="1">
    <location>
        <begin position="164"/>
        <end position="234"/>
    </location>
</feature>
<dbReference type="PANTHER" id="PTHR33490:SF1">
    <property type="entry name" value="SLL1233 PROTEIN"/>
    <property type="match status" value="1"/>
</dbReference>
<dbReference type="EMBL" id="WOTE01000008">
    <property type="protein sequence ID" value="NHO40273.1"/>
    <property type="molecule type" value="Genomic_DNA"/>
</dbReference>